<sequence>MARRGARVLNGAPRQLRLLLVVRGLRVLWRGGGGAAADDRCGACGGEAMKVPSLLHAAFHGAAEMRREAAVLSSVLRDNDKCACARPASASSPALPRQLPLLSGSFGGGCAAVVAWALCAAGAGALLLGERKPPPPWPAALPWAAIALVRCVTVAPRVSVIGI</sequence>
<accession>A0AAQ3T9S4</accession>
<reference evidence="2 3" key="1">
    <citation type="submission" date="2024-02" db="EMBL/GenBank/DDBJ databases">
        <title>High-quality chromosome-scale genome assembly of Pensacola bahiagrass (Paspalum notatum Flugge var. saurae).</title>
        <authorList>
            <person name="Vega J.M."/>
            <person name="Podio M."/>
            <person name="Orjuela J."/>
            <person name="Siena L.A."/>
            <person name="Pessino S.C."/>
            <person name="Combes M.C."/>
            <person name="Mariac C."/>
            <person name="Albertini E."/>
            <person name="Pupilli F."/>
            <person name="Ortiz J.P.A."/>
            <person name="Leblanc O."/>
        </authorList>
    </citation>
    <scope>NUCLEOTIDE SEQUENCE [LARGE SCALE GENOMIC DNA]</scope>
    <source>
        <strain evidence="2">R1</strain>
        <tissue evidence="2">Leaf</tissue>
    </source>
</reference>
<proteinExistence type="predicted"/>
<evidence type="ECO:0000256" key="1">
    <source>
        <dbReference type="SAM" id="Phobius"/>
    </source>
</evidence>
<feature type="transmembrane region" description="Helical" evidence="1">
    <location>
        <begin position="106"/>
        <end position="128"/>
    </location>
</feature>
<dbReference type="EMBL" id="CP144748">
    <property type="protein sequence ID" value="WVZ68675.1"/>
    <property type="molecule type" value="Genomic_DNA"/>
</dbReference>
<organism evidence="2 3">
    <name type="scientific">Paspalum notatum var. saurae</name>
    <dbReference type="NCBI Taxonomy" id="547442"/>
    <lineage>
        <taxon>Eukaryota</taxon>
        <taxon>Viridiplantae</taxon>
        <taxon>Streptophyta</taxon>
        <taxon>Embryophyta</taxon>
        <taxon>Tracheophyta</taxon>
        <taxon>Spermatophyta</taxon>
        <taxon>Magnoliopsida</taxon>
        <taxon>Liliopsida</taxon>
        <taxon>Poales</taxon>
        <taxon>Poaceae</taxon>
        <taxon>PACMAD clade</taxon>
        <taxon>Panicoideae</taxon>
        <taxon>Andropogonodae</taxon>
        <taxon>Paspaleae</taxon>
        <taxon>Paspalinae</taxon>
        <taxon>Paspalum</taxon>
    </lineage>
</organism>
<keyword evidence="1" id="KW-0812">Transmembrane</keyword>
<dbReference type="AlphaFoldDB" id="A0AAQ3T9S4"/>
<protein>
    <submittedName>
        <fullName evidence="2">Uncharacterized protein</fullName>
    </submittedName>
</protein>
<evidence type="ECO:0000313" key="3">
    <source>
        <dbReference type="Proteomes" id="UP001341281"/>
    </source>
</evidence>
<keyword evidence="1" id="KW-0472">Membrane</keyword>
<gene>
    <name evidence="2" type="ORF">U9M48_017588</name>
</gene>
<dbReference type="Proteomes" id="UP001341281">
    <property type="component" value="Chromosome 04"/>
</dbReference>
<keyword evidence="3" id="KW-1185">Reference proteome</keyword>
<keyword evidence="1" id="KW-1133">Transmembrane helix</keyword>
<evidence type="ECO:0000313" key="2">
    <source>
        <dbReference type="EMBL" id="WVZ68675.1"/>
    </source>
</evidence>
<name>A0AAQ3T9S4_PASNO</name>
<feature type="transmembrane region" description="Helical" evidence="1">
    <location>
        <begin position="140"/>
        <end position="160"/>
    </location>
</feature>